<name>A0ABD5NQ66_9EURY</name>
<dbReference type="Gene3D" id="2.60.40.680">
    <property type="match status" value="1"/>
</dbReference>
<dbReference type="SUPFAM" id="SSF49384">
    <property type="entry name" value="Carbohydrate-binding domain"/>
    <property type="match status" value="1"/>
</dbReference>
<dbReference type="SUPFAM" id="SSF63446">
    <property type="entry name" value="Type I dockerin domain"/>
    <property type="match status" value="1"/>
</dbReference>
<evidence type="ECO:0000313" key="2">
    <source>
        <dbReference type="EMBL" id="MFC3958870.1"/>
    </source>
</evidence>
<organism evidence="2 3">
    <name type="scientific">Halovivax cerinus</name>
    <dbReference type="NCBI Taxonomy" id="1487865"/>
    <lineage>
        <taxon>Archaea</taxon>
        <taxon>Methanobacteriati</taxon>
        <taxon>Methanobacteriota</taxon>
        <taxon>Stenosarchaea group</taxon>
        <taxon>Halobacteria</taxon>
        <taxon>Halobacteriales</taxon>
        <taxon>Natrialbaceae</taxon>
        <taxon>Halovivax</taxon>
    </lineage>
</organism>
<dbReference type="Proteomes" id="UP001595846">
    <property type="component" value="Unassembled WGS sequence"/>
</dbReference>
<evidence type="ECO:0000313" key="3">
    <source>
        <dbReference type="Proteomes" id="UP001595846"/>
    </source>
</evidence>
<evidence type="ECO:0000259" key="1">
    <source>
        <dbReference type="PROSITE" id="PS51766"/>
    </source>
</evidence>
<sequence length="477" mass="48462">MNPNTTRVLAVSLALLLAGVLIAPLGAVAERPHASHTDVDETVTTLTTDESFLNRYDSAAGDPETGAPISVGVVGDGAYAGDVADLLADASGGDIEAEPVTGDEAIGSDHDVYVVQRIDDDAVEPFVDATSGGDVGVVYLDQFDEASGDANGVTQFASVSDAVGGVQGDYDPNESVDGPSYVVTSSHPIVAAYGVGDSIPIHTETFSDHAWITDTSFESIADVSVDGETRGIGLAVDEGSSTVLAASSGLNQYANATAQTDEAASVLANAVAHVGNADPEPPEEDVIRLANATAPAGESATVSLDTDIDGIAGYQARIEYDPAVVDFVAAEGVDIADPTVNDEDGTLTLSASQTSGVDAPTLANLTFETVGTAGESTTLAFDTGFTQLNTENEIVQPSAYLDGSIGVADDGGSDCDRPGDVDGDGQVISIDATLTQRYIAGYDPSGFDADCADLTDDGEITAADVTAIHQEIVGVSV</sequence>
<dbReference type="InterPro" id="IPR016134">
    <property type="entry name" value="Dockerin_dom"/>
</dbReference>
<feature type="domain" description="Dockerin" evidence="1">
    <location>
        <begin position="414"/>
        <end position="477"/>
    </location>
</feature>
<reference evidence="2 3" key="1">
    <citation type="journal article" date="2019" name="Int. J. Syst. Evol. Microbiol.">
        <title>The Global Catalogue of Microorganisms (GCM) 10K type strain sequencing project: providing services to taxonomists for standard genome sequencing and annotation.</title>
        <authorList>
            <consortium name="The Broad Institute Genomics Platform"/>
            <consortium name="The Broad Institute Genome Sequencing Center for Infectious Disease"/>
            <person name="Wu L."/>
            <person name="Ma J."/>
        </authorList>
    </citation>
    <scope>NUCLEOTIDE SEQUENCE [LARGE SCALE GENOMIC DNA]</scope>
    <source>
        <strain evidence="2 3">IBRC-M 10256</strain>
    </source>
</reference>
<dbReference type="InterPro" id="IPR008965">
    <property type="entry name" value="CBM2/CBM3_carb-bd_dom_sf"/>
</dbReference>
<dbReference type="AlphaFoldDB" id="A0ABD5NQ66"/>
<dbReference type="InterPro" id="IPR002102">
    <property type="entry name" value="Cohesin_dom"/>
</dbReference>
<dbReference type="CDD" id="cd08547">
    <property type="entry name" value="Type_II_cohesin"/>
    <property type="match status" value="1"/>
</dbReference>
<dbReference type="Pfam" id="PF00404">
    <property type="entry name" value="Dockerin_1"/>
    <property type="match status" value="1"/>
</dbReference>
<dbReference type="PROSITE" id="PS51766">
    <property type="entry name" value="DOCKERIN"/>
    <property type="match status" value="1"/>
</dbReference>
<comment type="caution">
    <text evidence="2">The sequence shown here is derived from an EMBL/GenBank/DDBJ whole genome shotgun (WGS) entry which is preliminary data.</text>
</comment>
<dbReference type="InterPro" id="IPR036439">
    <property type="entry name" value="Dockerin_dom_sf"/>
</dbReference>
<keyword evidence="3" id="KW-1185">Reference proteome</keyword>
<dbReference type="CDD" id="cd14256">
    <property type="entry name" value="Dockerin_I"/>
    <property type="match status" value="1"/>
</dbReference>
<proteinExistence type="predicted"/>
<protein>
    <submittedName>
        <fullName evidence="2">Dockerin type I domain-containing protein</fullName>
    </submittedName>
</protein>
<accession>A0ABD5NQ66</accession>
<gene>
    <name evidence="2" type="ORF">ACFOUR_10890</name>
</gene>
<dbReference type="EMBL" id="JBHSAQ010000009">
    <property type="protein sequence ID" value="MFC3958870.1"/>
    <property type="molecule type" value="Genomic_DNA"/>
</dbReference>
<dbReference type="Gene3D" id="1.10.1330.10">
    <property type="entry name" value="Dockerin domain"/>
    <property type="match status" value="1"/>
</dbReference>
<dbReference type="InterPro" id="IPR002105">
    <property type="entry name" value="Dockerin_1_rpt"/>
</dbReference>
<dbReference type="Pfam" id="PF00963">
    <property type="entry name" value="Cohesin"/>
    <property type="match status" value="1"/>
</dbReference>